<dbReference type="AlphaFoldDB" id="A0A4R5CMX1"/>
<dbReference type="InParanoid" id="A0A4R5CMX1"/>
<keyword evidence="2" id="KW-1185">Reference proteome</keyword>
<accession>A0A4R5CMX1</accession>
<comment type="caution">
    <text evidence="1">The sequence shown here is derived from an EMBL/GenBank/DDBJ whole genome shotgun (WGS) entry which is preliminary data.</text>
</comment>
<organism evidence="1 2">
    <name type="scientific">Jiangella asiatica</name>
    <dbReference type="NCBI Taxonomy" id="2530372"/>
    <lineage>
        <taxon>Bacteria</taxon>
        <taxon>Bacillati</taxon>
        <taxon>Actinomycetota</taxon>
        <taxon>Actinomycetes</taxon>
        <taxon>Jiangellales</taxon>
        <taxon>Jiangellaceae</taxon>
        <taxon>Jiangella</taxon>
    </lineage>
</organism>
<reference evidence="1 2" key="1">
    <citation type="submission" date="2019-03" db="EMBL/GenBank/DDBJ databases">
        <title>Draft genome sequences of novel Actinobacteria.</title>
        <authorList>
            <person name="Sahin N."/>
            <person name="Ay H."/>
            <person name="Saygin H."/>
        </authorList>
    </citation>
    <scope>NUCLEOTIDE SEQUENCE [LARGE SCALE GENOMIC DNA]</scope>
    <source>
        <strain evidence="1 2">5K138</strain>
    </source>
</reference>
<dbReference type="Proteomes" id="UP000294739">
    <property type="component" value="Unassembled WGS sequence"/>
</dbReference>
<name>A0A4R5CMX1_9ACTN</name>
<dbReference type="OrthoDB" id="3687361at2"/>
<protein>
    <submittedName>
        <fullName evidence="1">Uncharacterized protein</fullName>
    </submittedName>
</protein>
<dbReference type="EMBL" id="SMKZ01000064">
    <property type="protein sequence ID" value="TDD98892.1"/>
    <property type="molecule type" value="Genomic_DNA"/>
</dbReference>
<dbReference type="RefSeq" id="WP_131900916.1">
    <property type="nucleotide sequence ID" value="NZ_SMKZ01000064.1"/>
</dbReference>
<gene>
    <name evidence="1" type="ORF">E1269_28215</name>
</gene>
<evidence type="ECO:0000313" key="2">
    <source>
        <dbReference type="Proteomes" id="UP000294739"/>
    </source>
</evidence>
<proteinExistence type="predicted"/>
<evidence type="ECO:0000313" key="1">
    <source>
        <dbReference type="EMBL" id="TDD98892.1"/>
    </source>
</evidence>
<sequence length="313" mass="33136">MSTQDDLTTALTRLVSAGEGDIGFRSGIVTQWETDTGHNAIVIAGTSITGVPFLMRTEALAIQVGDVVGVLRVKSQYFVLGRISTDPGEIVVRDGAGRATVRIRRTSAGGGEIVTYHPNGVPHMIAGQLIIEDTGEIVGQGLVVQQDDRRDLFGIAPPEPNAPPIVRISDHEGVRALATDAGPAGMLDRPYMDVPVYPVSSLGNSSVDSTAYTTVWLGRLYVTHPALHVAMRCWCAPEATGGAVRVLVGGHQLGSTEAFSGTTAQIVDLGPRLLPDPVMTPYGFWTLELQLRRTGGSGLVIGMPYSVTKRGTP</sequence>